<reference evidence="2" key="5">
    <citation type="journal article" date="2021" name="G3 (Bethesda)">
        <title>Aegilops tauschii genome assembly Aet v5.0 features greater sequence contiguity and improved annotation.</title>
        <authorList>
            <person name="Wang L."/>
            <person name="Zhu T."/>
            <person name="Rodriguez J.C."/>
            <person name="Deal K.R."/>
            <person name="Dubcovsky J."/>
            <person name="McGuire P.E."/>
            <person name="Lux T."/>
            <person name="Spannagl M."/>
            <person name="Mayer K.F.X."/>
            <person name="Baldrich P."/>
            <person name="Meyers B.C."/>
            <person name="Huo N."/>
            <person name="Gu Y.Q."/>
            <person name="Zhou H."/>
            <person name="Devos K.M."/>
            <person name="Bennetzen J.L."/>
            <person name="Unver T."/>
            <person name="Budak H."/>
            <person name="Gulick P.J."/>
            <person name="Galiba G."/>
            <person name="Kalapos B."/>
            <person name="Nelson D.R."/>
            <person name="Li P."/>
            <person name="You F.M."/>
            <person name="Luo M.C."/>
            <person name="Dvorak J."/>
        </authorList>
    </citation>
    <scope>NUCLEOTIDE SEQUENCE [LARGE SCALE GENOMIC DNA]</scope>
    <source>
        <strain evidence="2">cv. AL8/78</strain>
    </source>
</reference>
<reference evidence="2" key="3">
    <citation type="journal article" date="2017" name="Nature">
        <title>Genome sequence of the progenitor of the wheat D genome Aegilops tauschii.</title>
        <authorList>
            <person name="Luo M.C."/>
            <person name="Gu Y.Q."/>
            <person name="Puiu D."/>
            <person name="Wang H."/>
            <person name="Twardziok S.O."/>
            <person name="Deal K.R."/>
            <person name="Huo N."/>
            <person name="Zhu T."/>
            <person name="Wang L."/>
            <person name="Wang Y."/>
            <person name="McGuire P.E."/>
            <person name="Liu S."/>
            <person name="Long H."/>
            <person name="Ramasamy R.K."/>
            <person name="Rodriguez J.C."/>
            <person name="Van S.L."/>
            <person name="Yuan L."/>
            <person name="Wang Z."/>
            <person name="Xia Z."/>
            <person name="Xiao L."/>
            <person name="Anderson O.D."/>
            <person name="Ouyang S."/>
            <person name="Liang Y."/>
            <person name="Zimin A.V."/>
            <person name="Pertea G."/>
            <person name="Qi P."/>
            <person name="Bennetzen J.L."/>
            <person name="Dai X."/>
            <person name="Dawson M.W."/>
            <person name="Muller H.G."/>
            <person name="Kugler K."/>
            <person name="Rivarola-Duarte L."/>
            <person name="Spannagl M."/>
            <person name="Mayer K.F.X."/>
            <person name="Lu F.H."/>
            <person name="Bevan M.W."/>
            <person name="Leroy P."/>
            <person name="Li P."/>
            <person name="You F.M."/>
            <person name="Sun Q."/>
            <person name="Liu Z."/>
            <person name="Lyons E."/>
            <person name="Wicker T."/>
            <person name="Salzberg S.L."/>
            <person name="Devos K.M."/>
            <person name="Dvorak J."/>
        </authorList>
    </citation>
    <scope>NUCLEOTIDE SEQUENCE [LARGE SCALE GENOMIC DNA]</scope>
    <source>
        <strain evidence="2">cv. AL8/78</strain>
    </source>
</reference>
<feature type="signal peptide" evidence="1">
    <location>
        <begin position="1"/>
        <end position="20"/>
    </location>
</feature>
<dbReference type="AlphaFoldDB" id="A0A453JAZ6"/>
<reference evidence="3" key="1">
    <citation type="journal article" date="2014" name="Science">
        <title>Ancient hybridizations among the ancestral genomes of bread wheat.</title>
        <authorList>
            <consortium name="International Wheat Genome Sequencing Consortium,"/>
            <person name="Marcussen T."/>
            <person name="Sandve S.R."/>
            <person name="Heier L."/>
            <person name="Spannagl M."/>
            <person name="Pfeifer M."/>
            <person name="Jakobsen K.S."/>
            <person name="Wulff B.B."/>
            <person name="Steuernagel B."/>
            <person name="Mayer K.F."/>
            <person name="Olsen O.A."/>
        </authorList>
    </citation>
    <scope>NUCLEOTIDE SEQUENCE [LARGE SCALE GENOMIC DNA]</scope>
    <source>
        <strain evidence="3">cv. AL8/78</strain>
    </source>
</reference>
<dbReference type="Gramene" id="AET4Gv20853900.33">
    <property type="protein sequence ID" value="AET4Gv20853900.33"/>
    <property type="gene ID" value="AET4Gv20853900"/>
</dbReference>
<dbReference type="EnsemblPlants" id="AET4Gv20853900.33">
    <property type="protein sequence ID" value="AET4Gv20853900.33"/>
    <property type="gene ID" value="AET4Gv20853900"/>
</dbReference>
<reference evidence="3" key="2">
    <citation type="journal article" date="2017" name="Nat. Plants">
        <title>The Aegilops tauschii genome reveals multiple impacts of transposons.</title>
        <authorList>
            <person name="Zhao G."/>
            <person name="Zou C."/>
            <person name="Li K."/>
            <person name="Wang K."/>
            <person name="Li T."/>
            <person name="Gao L."/>
            <person name="Zhang X."/>
            <person name="Wang H."/>
            <person name="Yang Z."/>
            <person name="Liu X."/>
            <person name="Jiang W."/>
            <person name="Mao L."/>
            <person name="Kong X."/>
            <person name="Jiao Y."/>
            <person name="Jia J."/>
        </authorList>
    </citation>
    <scope>NUCLEOTIDE SEQUENCE [LARGE SCALE GENOMIC DNA]</scope>
    <source>
        <strain evidence="3">cv. AL8/78</strain>
    </source>
</reference>
<sequence>MWNPLSWVMEAAAIMAIALAHDGKDLRGRVTYYCSYCHRRLYAVTSMLPWSHTNYELQLALTQPMGIDYHDFVGIVILLVVNSTISFVEENNAGNAAAALMARLAPKAKVISTYIYSFLQILPTSTTSTQGSSYMAGAPFFSYLCVTFFCRLCVMAPGMS</sequence>
<protein>
    <submittedName>
        <fullName evidence="2">Uncharacterized protein</fullName>
    </submittedName>
</protein>
<accession>A0A453JAZ6</accession>
<evidence type="ECO:0000313" key="2">
    <source>
        <dbReference type="EnsemblPlants" id="AET4Gv20853900.33"/>
    </source>
</evidence>
<feature type="chain" id="PRO_5019329402" evidence="1">
    <location>
        <begin position="21"/>
        <end position="160"/>
    </location>
</feature>
<evidence type="ECO:0000313" key="3">
    <source>
        <dbReference type="Proteomes" id="UP000015105"/>
    </source>
</evidence>
<proteinExistence type="predicted"/>
<reference evidence="2" key="4">
    <citation type="submission" date="2019-03" db="UniProtKB">
        <authorList>
            <consortium name="EnsemblPlants"/>
        </authorList>
    </citation>
    <scope>IDENTIFICATION</scope>
</reference>
<evidence type="ECO:0000256" key="1">
    <source>
        <dbReference type="SAM" id="SignalP"/>
    </source>
</evidence>
<organism evidence="2 3">
    <name type="scientific">Aegilops tauschii subsp. strangulata</name>
    <name type="common">Goatgrass</name>
    <dbReference type="NCBI Taxonomy" id="200361"/>
    <lineage>
        <taxon>Eukaryota</taxon>
        <taxon>Viridiplantae</taxon>
        <taxon>Streptophyta</taxon>
        <taxon>Embryophyta</taxon>
        <taxon>Tracheophyta</taxon>
        <taxon>Spermatophyta</taxon>
        <taxon>Magnoliopsida</taxon>
        <taxon>Liliopsida</taxon>
        <taxon>Poales</taxon>
        <taxon>Poaceae</taxon>
        <taxon>BOP clade</taxon>
        <taxon>Pooideae</taxon>
        <taxon>Triticodae</taxon>
        <taxon>Triticeae</taxon>
        <taxon>Triticinae</taxon>
        <taxon>Aegilops</taxon>
    </lineage>
</organism>
<dbReference type="InterPro" id="IPR023298">
    <property type="entry name" value="ATPase_P-typ_TM_dom_sf"/>
</dbReference>
<name>A0A453JAZ6_AEGTS</name>
<keyword evidence="1" id="KW-0732">Signal</keyword>
<dbReference type="Proteomes" id="UP000015105">
    <property type="component" value="Chromosome 4D"/>
</dbReference>
<dbReference type="PANTHER" id="PTHR42861">
    <property type="entry name" value="CALCIUM-TRANSPORTING ATPASE"/>
    <property type="match status" value="1"/>
</dbReference>
<keyword evidence="3" id="KW-1185">Reference proteome</keyword>
<dbReference type="SUPFAM" id="SSF81665">
    <property type="entry name" value="Calcium ATPase, transmembrane domain M"/>
    <property type="match status" value="1"/>
</dbReference>
<dbReference type="Gene3D" id="1.20.1110.10">
    <property type="entry name" value="Calcium-transporting ATPase, transmembrane domain"/>
    <property type="match status" value="1"/>
</dbReference>